<dbReference type="PANTHER" id="PTHR47326">
    <property type="entry name" value="TRANSPOSABLE ELEMENT TC3 TRANSPOSASE-LIKE PROTEIN"/>
    <property type="match status" value="1"/>
</dbReference>
<dbReference type="InterPro" id="IPR036397">
    <property type="entry name" value="RNaseH_sf"/>
</dbReference>
<evidence type="ECO:0000313" key="1">
    <source>
        <dbReference type="EMBL" id="KAL1489765.1"/>
    </source>
</evidence>
<dbReference type="EMBL" id="JBDJPC010000011">
    <property type="protein sequence ID" value="KAL1489765.1"/>
    <property type="molecule type" value="Genomic_DNA"/>
</dbReference>
<dbReference type="AlphaFoldDB" id="A0ABD1E5B7"/>
<dbReference type="PANTHER" id="PTHR47326:SF1">
    <property type="entry name" value="HTH PSQ-TYPE DOMAIN-CONTAINING PROTEIN"/>
    <property type="match status" value="1"/>
</dbReference>
<dbReference type="Gene3D" id="3.30.420.10">
    <property type="entry name" value="Ribonuclease H-like superfamily/Ribonuclease H"/>
    <property type="match status" value="1"/>
</dbReference>
<gene>
    <name evidence="1" type="ORF">ABEB36_013699</name>
</gene>
<keyword evidence="2" id="KW-1185">Reference proteome</keyword>
<sequence length="217" mass="25149">MERANNDENFIKNILFTDESTFPLLGHANPAVTRYWSRENLHRTYNARTQYPQKLNVWAGILGDHVIGPFFIDGNLNGRKYLDLLQAQVIPAIQQLGVELGDVWFQQDGCPAHNTALVREYLNRNFPNKVISGWGNILWPARSPDLTPADFFLWGYVKSTIYRFQDDRANNLDELRIKIQNCMQTISPEILANVRRNFYDRLGYCSAQEGSRFEHLI</sequence>
<reference evidence="1 2" key="1">
    <citation type="submission" date="2024-05" db="EMBL/GenBank/DDBJ databases">
        <title>Genetic variation in Jamaican populations of the coffee berry borer (Hypothenemus hampei).</title>
        <authorList>
            <person name="Errbii M."/>
            <person name="Myrie A."/>
        </authorList>
    </citation>
    <scope>NUCLEOTIDE SEQUENCE [LARGE SCALE GENOMIC DNA]</scope>
    <source>
        <strain evidence="1">JA-Hopewell-2020-01-JO</strain>
        <tissue evidence="1">Whole body</tissue>
    </source>
</reference>
<comment type="caution">
    <text evidence="1">The sequence shown here is derived from an EMBL/GenBank/DDBJ whole genome shotgun (WGS) entry which is preliminary data.</text>
</comment>
<evidence type="ECO:0000313" key="2">
    <source>
        <dbReference type="Proteomes" id="UP001566132"/>
    </source>
</evidence>
<name>A0ABD1E5B7_HYPHA</name>
<accession>A0ABD1E5B7</accession>
<protein>
    <recommendedName>
        <fullName evidence="3">Transposase</fullName>
    </recommendedName>
</protein>
<dbReference type="Proteomes" id="UP001566132">
    <property type="component" value="Unassembled WGS sequence"/>
</dbReference>
<evidence type="ECO:0008006" key="3">
    <source>
        <dbReference type="Google" id="ProtNLM"/>
    </source>
</evidence>
<proteinExistence type="predicted"/>
<organism evidence="1 2">
    <name type="scientific">Hypothenemus hampei</name>
    <name type="common">Coffee berry borer</name>
    <dbReference type="NCBI Taxonomy" id="57062"/>
    <lineage>
        <taxon>Eukaryota</taxon>
        <taxon>Metazoa</taxon>
        <taxon>Ecdysozoa</taxon>
        <taxon>Arthropoda</taxon>
        <taxon>Hexapoda</taxon>
        <taxon>Insecta</taxon>
        <taxon>Pterygota</taxon>
        <taxon>Neoptera</taxon>
        <taxon>Endopterygota</taxon>
        <taxon>Coleoptera</taxon>
        <taxon>Polyphaga</taxon>
        <taxon>Cucujiformia</taxon>
        <taxon>Curculionidae</taxon>
        <taxon>Scolytinae</taxon>
        <taxon>Hypothenemus</taxon>
    </lineage>
</organism>